<accession>A0ABQ6VQ68</accession>
<keyword evidence="2" id="KW-0902">Two-component regulatory system</keyword>
<dbReference type="PROSITE" id="PS50110">
    <property type="entry name" value="RESPONSE_REGULATORY"/>
    <property type="match status" value="1"/>
</dbReference>
<keyword evidence="4 7" id="KW-0238">DNA-binding</keyword>
<proteinExistence type="predicted"/>
<keyword evidence="5" id="KW-0804">Transcription</keyword>
<evidence type="ECO:0000259" key="8">
    <source>
        <dbReference type="PROSITE" id="PS50110"/>
    </source>
</evidence>
<dbReference type="SMART" id="SM00448">
    <property type="entry name" value="REC"/>
    <property type="match status" value="1"/>
</dbReference>
<dbReference type="SMART" id="SM00862">
    <property type="entry name" value="Trans_reg_C"/>
    <property type="match status" value="1"/>
</dbReference>
<dbReference type="SUPFAM" id="SSF52172">
    <property type="entry name" value="CheY-like"/>
    <property type="match status" value="1"/>
</dbReference>
<dbReference type="InterPro" id="IPR016032">
    <property type="entry name" value="Sig_transdc_resp-reg_C-effctor"/>
</dbReference>
<dbReference type="Gene3D" id="1.10.10.10">
    <property type="entry name" value="Winged helix-like DNA-binding domain superfamily/Winged helix DNA-binding domain"/>
    <property type="match status" value="1"/>
</dbReference>
<dbReference type="Gene3D" id="6.10.250.690">
    <property type="match status" value="1"/>
</dbReference>
<protein>
    <submittedName>
        <fullName evidence="10">Response regulator</fullName>
    </submittedName>
</protein>
<dbReference type="InterPro" id="IPR036388">
    <property type="entry name" value="WH-like_DNA-bd_sf"/>
</dbReference>
<dbReference type="RefSeq" id="WP_152187300.1">
    <property type="nucleotide sequence ID" value="NZ_WFKI01000063.1"/>
</dbReference>
<dbReference type="PANTHER" id="PTHR48111:SF22">
    <property type="entry name" value="REGULATOR OF RPOS"/>
    <property type="match status" value="1"/>
</dbReference>
<evidence type="ECO:0000256" key="5">
    <source>
        <dbReference type="ARBA" id="ARBA00023163"/>
    </source>
</evidence>
<dbReference type="CDD" id="cd19935">
    <property type="entry name" value="REC_OmpR_CusR-like"/>
    <property type="match status" value="1"/>
</dbReference>
<feature type="DNA-binding region" description="OmpR/PhoB-type" evidence="7">
    <location>
        <begin position="123"/>
        <end position="221"/>
    </location>
</feature>
<evidence type="ECO:0000256" key="2">
    <source>
        <dbReference type="ARBA" id="ARBA00023012"/>
    </source>
</evidence>
<name>A0ABQ6VQ68_9BACT</name>
<reference evidence="10 11" key="1">
    <citation type="submission" date="2019-10" db="EMBL/GenBank/DDBJ databases">
        <title>Poseidonibacter ostreae sp. nov., isolated from the gut of the Ostrea denselamellosa.</title>
        <authorList>
            <person name="Choi A."/>
        </authorList>
    </citation>
    <scope>NUCLEOTIDE SEQUENCE [LARGE SCALE GENOMIC DNA]</scope>
    <source>
        <strain evidence="10 11">SJOD-M-5</strain>
    </source>
</reference>
<gene>
    <name evidence="10" type="ORF">GBG18_00120</name>
</gene>
<evidence type="ECO:0000256" key="6">
    <source>
        <dbReference type="PROSITE-ProRule" id="PRU00169"/>
    </source>
</evidence>
<dbReference type="InterPro" id="IPR001867">
    <property type="entry name" value="OmpR/PhoB-type_DNA-bd"/>
</dbReference>
<evidence type="ECO:0000313" key="10">
    <source>
        <dbReference type="EMBL" id="KAB7892914.1"/>
    </source>
</evidence>
<dbReference type="InterPro" id="IPR011006">
    <property type="entry name" value="CheY-like_superfamily"/>
</dbReference>
<dbReference type="Pfam" id="PF00486">
    <property type="entry name" value="Trans_reg_C"/>
    <property type="match status" value="1"/>
</dbReference>
<evidence type="ECO:0000256" key="3">
    <source>
        <dbReference type="ARBA" id="ARBA00023015"/>
    </source>
</evidence>
<dbReference type="CDD" id="cd00383">
    <property type="entry name" value="trans_reg_C"/>
    <property type="match status" value="1"/>
</dbReference>
<feature type="modified residue" description="4-aspartylphosphate" evidence="6">
    <location>
        <position position="51"/>
    </location>
</feature>
<evidence type="ECO:0000259" key="9">
    <source>
        <dbReference type="PROSITE" id="PS51755"/>
    </source>
</evidence>
<dbReference type="Gene3D" id="3.40.50.2300">
    <property type="match status" value="1"/>
</dbReference>
<dbReference type="EMBL" id="WFKJ01000001">
    <property type="protein sequence ID" value="KAB7892914.1"/>
    <property type="molecule type" value="Genomic_DNA"/>
</dbReference>
<feature type="domain" description="OmpR/PhoB-type" evidence="9">
    <location>
        <begin position="123"/>
        <end position="221"/>
    </location>
</feature>
<keyword evidence="1 6" id="KW-0597">Phosphoprotein</keyword>
<evidence type="ECO:0000313" key="11">
    <source>
        <dbReference type="Proteomes" id="UP000461010"/>
    </source>
</evidence>
<evidence type="ECO:0000256" key="4">
    <source>
        <dbReference type="ARBA" id="ARBA00023125"/>
    </source>
</evidence>
<evidence type="ECO:0000256" key="7">
    <source>
        <dbReference type="PROSITE-ProRule" id="PRU01091"/>
    </source>
</evidence>
<dbReference type="PROSITE" id="PS51755">
    <property type="entry name" value="OMPR_PHOB"/>
    <property type="match status" value="1"/>
</dbReference>
<sequence length="222" mass="25371">MKILIIEDDQKIINFLKKGLEEESYIIDYSLNGEEGIYLASINEYDLILLDIMLPIKDGIEVCRILRASDIKAPIIMLTAKDSIEDKIKGLDIGANDYIAKPFSFSELLARIRVQLRSQNTFTTTLKIADLELDLLTKSAKRENKNISLTAKEFSILEFLIKNKNNVLSETIISTSLSNIEDESMSNIVNVYIYRLRNKIDKPFEKKLIKTIRGLGYKISDE</sequence>
<organism evidence="10 11">
    <name type="scientific">Poseidonibacter ostreae</name>
    <dbReference type="NCBI Taxonomy" id="2654171"/>
    <lineage>
        <taxon>Bacteria</taxon>
        <taxon>Pseudomonadati</taxon>
        <taxon>Campylobacterota</taxon>
        <taxon>Epsilonproteobacteria</taxon>
        <taxon>Campylobacterales</taxon>
        <taxon>Arcobacteraceae</taxon>
        <taxon>Poseidonibacter</taxon>
    </lineage>
</organism>
<keyword evidence="11" id="KW-1185">Reference proteome</keyword>
<dbReference type="Proteomes" id="UP000461010">
    <property type="component" value="Unassembled WGS sequence"/>
</dbReference>
<dbReference type="Pfam" id="PF00072">
    <property type="entry name" value="Response_reg"/>
    <property type="match status" value="1"/>
</dbReference>
<keyword evidence="3" id="KW-0805">Transcription regulation</keyword>
<dbReference type="PANTHER" id="PTHR48111">
    <property type="entry name" value="REGULATOR OF RPOS"/>
    <property type="match status" value="1"/>
</dbReference>
<dbReference type="SUPFAM" id="SSF46894">
    <property type="entry name" value="C-terminal effector domain of the bipartite response regulators"/>
    <property type="match status" value="1"/>
</dbReference>
<dbReference type="InterPro" id="IPR001789">
    <property type="entry name" value="Sig_transdc_resp-reg_receiver"/>
</dbReference>
<evidence type="ECO:0000256" key="1">
    <source>
        <dbReference type="ARBA" id="ARBA00022553"/>
    </source>
</evidence>
<feature type="domain" description="Response regulatory" evidence="8">
    <location>
        <begin position="2"/>
        <end position="116"/>
    </location>
</feature>
<dbReference type="InterPro" id="IPR039420">
    <property type="entry name" value="WalR-like"/>
</dbReference>
<comment type="caution">
    <text evidence="10">The sequence shown here is derived from an EMBL/GenBank/DDBJ whole genome shotgun (WGS) entry which is preliminary data.</text>
</comment>